<reference evidence="7 8" key="1">
    <citation type="submission" date="2022-04" db="EMBL/GenBank/DDBJ databases">
        <title>Roseobacter sp. WL0113 is a bacterium isolated from neritic sediment.</title>
        <authorList>
            <person name="Wang L."/>
            <person name="He W."/>
            <person name="Zhang D.-F."/>
        </authorList>
    </citation>
    <scope>NUCLEOTIDE SEQUENCE [LARGE SCALE GENOMIC DNA]</scope>
    <source>
        <strain evidence="7 8">WL0113</strain>
    </source>
</reference>
<dbReference type="PROSITE" id="PS00330">
    <property type="entry name" value="HEMOLYSIN_CALCIUM"/>
    <property type="match status" value="6"/>
</dbReference>
<dbReference type="InterPro" id="IPR011049">
    <property type="entry name" value="Serralysin-like_metalloprot_C"/>
</dbReference>
<keyword evidence="2" id="KW-0964">Secreted</keyword>
<evidence type="ECO:0000256" key="2">
    <source>
        <dbReference type="ARBA" id="ARBA00022525"/>
    </source>
</evidence>
<dbReference type="InterPro" id="IPR010566">
    <property type="entry name" value="Haemolys_ca-bd"/>
</dbReference>
<dbReference type="SUPFAM" id="SSF51120">
    <property type="entry name" value="beta-Roll"/>
    <property type="match status" value="3"/>
</dbReference>
<evidence type="ECO:0000313" key="8">
    <source>
        <dbReference type="Proteomes" id="UP001208690"/>
    </source>
</evidence>
<dbReference type="PANTHER" id="PTHR38340:SF1">
    <property type="entry name" value="S-LAYER PROTEIN"/>
    <property type="match status" value="1"/>
</dbReference>
<feature type="compositionally biased region" description="Polar residues" evidence="4">
    <location>
        <begin position="1278"/>
        <end position="1290"/>
    </location>
</feature>
<evidence type="ECO:0000313" key="7">
    <source>
        <dbReference type="EMBL" id="MCV3274149.1"/>
    </source>
</evidence>
<dbReference type="Gene3D" id="1.10.3130.20">
    <property type="entry name" value="Phycobilisome linker domain"/>
    <property type="match status" value="1"/>
</dbReference>
<sequence>METLANSTDYDLTLRDGYQVIGTVTGGYAFGVLATAALASNPIGWGVSAVLVSGASFVGGSLGEAIGGTVYDGIYSSESTDVIGLPPSVRDANTFTDYRGELVSINSYADFEKHTARPTRDLQSTLVDTTEHPVYGLRVNVGGDNDPSNDVFYPVPVDITRLTAINSPSRANSNTLDPVAVEAAIESLLDNPTNMRAFASSIGVPASQLESLRSQITPQQIIDFYQKYPALASNVHILPETIGPSFAAKGPAEDHFGLLNAVKDRHFDSELWPGRIKGDGRREEELRQELIFKYNLTREEARNATLGQTAAERAALKQNSLDWNRRDDNDQSSGGSGGNSGGQSGGHANQGNGGVRDSSLRPLLLDLDGDGVEVTELSKSTVFMDAGGDGLLHRTAWVGDGDGVLFIDDDGDGAISEKKEYVFTEWDPTATDDLAALRAVFDSNDDGVLDANDARFADFKVLVTNADGSTTARTLTELGITSINLTADTTRIELPDGSMITGQTSFTRSDGSTGTVANATLVAEAQGYRVEQDESTDIAGNRVVVSTAHTATGDVAYVITSVTSPDGSSILNSYDDDGDGVVDRLQEISTQEGGGNKIETVVNKTGSDAATAILTSRVVTTTSADGGDVTIQRDSTGGGWFDQEEIRTTAPDGSRSIVIHDLAKNGDVIRSSGETTTIDGLTRTKGTDENGDGLDDVTVTHSITEHADDSRTESTQAHNRNGSLRSSETMVVGPDGQSKVISRDVDGDSVVETVEDLSITLDAGGASTSVLRVENGDGSLRSTVTQTQSADALTKTIEADVDGDNDIDSTTVDTTVIHGDGSRENIVTVTNTDGSVRSMQKTTLGADKVSSETWVDLDQDGVFDADERVRAVTVDAGTQERTTLDQTRAIDGRVLASSTTVSSEDGLDVNSTTDADGDGDVDVAVSDVTTVDAAGVSTRTIETRNQDTTLRNKTVVETSADGLTTTTKVDADGNGAFDSQTVDVRVLETDGSTTRTVSTYAGDGTTLLSQTTSTESADRRIMTTEQDVDGDGVGDVFMTSTEATNGSTTITDVRKSTNGDTITSTDTWISANGLIRITDTDLDGDGTTDVTVDDRVFLEASGSRKQKVVTKNGDGSERSTREVTIRDDGLKTTIKIDADGNGSFERTETSTTVLNADGTQVTTQETRSANNDLLSSLEITRSDDGLETTTFYDNDTDGTVDLRLRQVDVLESDGDVRSVTELLDGSDVTRSKTTVITSDNGDSIKTFTDLNGDGQTDIWSHVWEKADGTRRSVEKQLSETNTLQSRQDVTVSRDGLTTTTETDRDGDDTFERTQVVATTLNADGSRTTVTTEKGDNNITYRSAQVTVSDDGRERTEIWSFDGNGPDDLKIQTTLDLTIDGIETITEERRAADTSLISKTTIVTAADRRTITTTTDLDGNGTDDVLGTRVVTTDGSVTNSTQAFSAAGALIASTSTTLSANGLTRSVTRDENGDGQADVVIVDQTVLQQDGGRAQSIEYRNGSGALLASEDRLTDDTALSTTSRLDLFGTGVFDFVSTSVTTFAADGLTTTTSETHDAAGVRLAQIVTTESGNGLVETFEFDQSGDGVHERVETRSETGLGATTYVVEEYLEDASLFRRMSQTTTADGLSSDTTIDKDWDGSVDRLISSDIDASRNLTVRYSELSADGSSLAEAEVFSAANGMQGSQSFDFDADGALDHSRAWTITFDADGSRITERNETFGTSKDVFHETEVESANGLLRTRETDLDGDGSIDGTSSWQLRHNPDGSSTLVDETLYADGDLRSRVIETTSANGQSRTVSADYDGNGVADKVEKFSVAADGSTHLMEQSFDAQGQLINTFNTYVSADGLSESIEREGRVQTLTYSHLNNGSYEWTNGIRATTIDKNIVVSHAVDAIGFETWTRTETTLDANGSAVVVVNSARMNASTKQQIVAEAARIFDTVLDRDMDITEAEQLVVHVANGRLTGSSLVDELLNSDEFADRYGSLTNAEFISQLSFNAFSRPPSLEETNQYLRALSDGSHTRTSLAYQMSEADEHLIKGNEHLSTNNFDVILNPARFERSLDRAFTEHVARDLVDVVYDRDPTDFELAVLSQRLLEGEDTYEDLAADLLAARGDQQGVSTNSLFGLGGETLVDQVFLNALGRLPTASEKLDWTDNLTTGRVSDAQFVATVALSTEHRALGNTHLTAGPDSISSINGTAAGEVLIGSANQNMIHGFDGNDTISGGAYSDMLVGGLGADHLDGLAGSDTYSWQAGDGDDTISDTAGVALDQDTLEMTSTQFSDVILTENGSDLLITHASTLEIVTIQNWFSTDPTGVGLERIEFADASFDKRILDGAIRLEVTGGAAGQFIGGWNDSEFAIEGGTGGDTLTGGGRNDELTGGLGADFLDGGNGNDVLSGGGGNDTLDGGYSVDLLLGGDGDDLLRGGDINPIVQTSFAFVAEFAGYAYVDGWGDEKYERDLGDVNGDGRADVVGFGQDGTHVSLGLRDGTLVHRGLQSAAYGADQGWGDEQYERRISADVNGDGRADIVGFGHDGTSVSLGQGDGSFVHLGLQTNAYGATQGWGAEIYERRVADVNGDGRADIVGFGQSGTSVSLGRSDGSFVHIGQQTNAYSATQGWGPEQYEREVGDVNGDGRADILGFADNGVHVSLGQSDGSFAHIGLQIAAFGADHGWGAEQYERRVADVTGDGRADIVGFGGDGIYVANGQSNGGFGAVYKASDFLGSHTYWGNEVYERRVADVTGDGVGDIIAFGYDLSYVFAGQVSHSGDDALLGEGGNDVLEGGYGSDRLDGGVGNDRLIGGEGADTLTGGEGSDVFVFDENAHSTLDTRDMITDFEVGLDQIDLSGIGGISFSDLVFTETDRGLLVAASDHAFAVELSNLEPILDPGDFVF</sequence>
<name>A0ABT3BLB0_9RHOB</name>
<keyword evidence="8" id="KW-1185">Reference proteome</keyword>
<comment type="subcellular location">
    <subcellularLocation>
        <location evidence="1">Secreted</location>
    </subcellularLocation>
</comment>
<dbReference type="SUPFAM" id="SSF69318">
    <property type="entry name" value="Integrin alpha N-terminal domain"/>
    <property type="match status" value="4"/>
</dbReference>
<feature type="region of interest" description="Disordered" evidence="4">
    <location>
        <begin position="704"/>
        <end position="740"/>
    </location>
</feature>
<evidence type="ECO:0000259" key="6">
    <source>
        <dbReference type="Pfam" id="PF13946"/>
    </source>
</evidence>
<feature type="domain" description="DUF4214" evidence="6">
    <location>
        <begin position="1971"/>
        <end position="2035"/>
    </location>
</feature>
<feature type="compositionally biased region" description="Low complexity" evidence="4">
    <location>
        <begin position="346"/>
        <end position="355"/>
    </location>
</feature>
<dbReference type="Pfam" id="PF00353">
    <property type="entry name" value="HemolysinCabind"/>
    <property type="match status" value="4"/>
</dbReference>
<evidence type="ECO:0000256" key="1">
    <source>
        <dbReference type="ARBA" id="ARBA00004613"/>
    </source>
</evidence>
<dbReference type="Gene3D" id="2.150.10.10">
    <property type="entry name" value="Serralysin-like metalloprotease, C-terminal"/>
    <property type="match status" value="3"/>
</dbReference>
<dbReference type="InterPro" id="IPR025282">
    <property type="entry name" value="DUF4214"/>
</dbReference>
<dbReference type="Pfam" id="PF06594">
    <property type="entry name" value="HCBP_related"/>
    <property type="match status" value="1"/>
</dbReference>
<dbReference type="Pfam" id="PF13946">
    <property type="entry name" value="DUF4214"/>
    <property type="match status" value="1"/>
</dbReference>
<dbReference type="Proteomes" id="UP001208690">
    <property type="component" value="Unassembled WGS sequence"/>
</dbReference>
<dbReference type="InterPro" id="IPR050557">
    <property type="entry name" value="RTX_toxin/Mannuronan_C5-epim"/>
</dbReference>
<organism evidence="7 8">
    <name type="scientific">Roseobacter sinensis</name>
    <dbReference type="NCBI Taxonomy" id="2931391"/>
    <lineage>
        <taxon>Bacteria</taxon>
        <taxon>Pseudomonadati</taxon>
        <taxon>Pseudomonadota</taxon>
        <taxon>Alphaproteobacteria</taxon>
        <taxon>Rhodobacterales</taxon>
        <taxon>Roseobacteraceae</taxon>
        <taxon>Roseobacter</taxon>
    </lineage>
</organism>
<dbReference type="InterPro" id="IPR028994">
    <property type="entry name" value="Integrin_alpha_N"/>
</dbReference>
<proteinExistence type="predicted"/>
<dbReference type="InterPro" id="IPR038255">
    <property type="entry name" value="PBS_linker_sf"/>
</dbReference>
<dbReference type="PANTHER" id="PTHR38340">
    <property type="entry name" value="S-LAYER PROTEIN"/>
    <property type="match status" value="1"/>
</dbReference>
<feature type="compositionally biased region" description="Gly residues" evidence="4">
    <location>
        <begin position="334"/>
        <end position="345"/>
    </location>
</feature>
<evidence type="ECO:0000256" key="4">
    <source>
        <dbReference type="SAM" id="MobiDB-lite"/>
    </source>
</evidence>
<evidence type="ECO:0000256" key="3">
    <source>
        <dbReference type="ARBA" id="ARBA00022729"/>
    </source>
</evidence>
<dbReference type="InterPro" id="IPR001343">
    <property type="entry name" value="Hemolysn_Ca-bd"/>
</dbReference>
<feature type="region of interest" description="Disordered" evidence="4">
    <location>
        <begin position="1276"/>
        <end position="1308"/>
    </location>
</feature>
<dbReference type="PRINTS" id="PR00313">
    <property type="entry name" value="CABNDNGRPT"/>
</dbReference>
<comment type="caution">
    <text evidence="7">The sequence shown here is derived from an EMBL/GenBank/DDBJ whole genome shotgun (WGS) entry which is preliminary data.</text>
</comment>
<dbReference type="EMBL" id="JALIEB010000029">
    <property type="protein sequence ID" value="MCV3274149.1"/>
    <property type="molecule type" value="Genomic_DNA"/>
</dbReference>
<feature type="compositionally biased region" description="Polar residues" evidence="4">
    <location>
        <begin position="713"/>
        <end position="729"/>
    </location>
</feature>
<keyword evidence="3" id="KW-0732">Signal</keyword>
<protein>
    <submittedName>
        <fullName evidence="7">FG-GAP-like repeat-containing protein</fullName>
    </submittedName>
</protein>
<feature type="domain" description="Haemolysin-type calcium binding-related" evidence="5">
    <location>
        <begin position="2290"/>
        <end position="2325"/>
    </location>
</feature>
<dbReference type="InterPro" id="IPR018511">
    <property type="entry name" value="Hemolysin-typ_Ca-bd_CS"/>
</dbReference>
<evidence type="ECO:0000259" key="5">
    <source>
        <dbReference type="Pfam" id="PF06594"/>
    </source>
</evidence>
<dbReference type="Pfam" id="PF13517">
    <property type="entry name" value="FG-GAP_3"/>
    <property type="match status" value="1"/>
</dbReference>
<gene>
    <name evidence="7" type="ORF">MUB52_22170</name>
</gene>
<dbReference type="InterPro" id="IPR013517">
    <property type="entry name" value="FG-GAP"/>
</dbReference>
<feature type="region of interest" description="Disordered" evidence="4">
    <location>
        <begin position="317"/>
        <end position="355"/>
    </location>
</feature>
<accession>A0ABT3BLB0</accession>